<comment type="caution">
    <text evidence="1">The sequence shown here is derived from an EMBL/GenBank/DDBJ whole genome shotgun (WGS) entry which is preliminary data.</text>
</comment>
<protein>
    <submittedName>
        <fullName evidence="1">Uncharacterized protein</fullName>
    </submittedName>
</protein>
<reference evidence="2" key="1">
    <citation type="journal article" date="2019" name="Int. J. Syst. Evol. Microbiol.">
        <title>The Global Catalogue of Microorganisms (GCM) 10K type strain sequencing project: providing services to taxonomists for standard genome sequencing and annotation.</title>
        <authorList>
            <consortium name="The Broad Institute Genomics Platform"/>
            <consortium name="The Broad Institute Genome Sequencing Center for Infectious Disease"/>
            <person name="Wu L."/>
            <person name="Ma J."/>
        </authorList>
    </citation>
    <scope>NUCLEOTIDE SEQUENCE [LARGE SCALE GENOMIC DNA]</scope>
    <source>
        <strain evidence="2">JCM 18283</strain>
    </source>
</reference>
<accession>A0ABP9FP56</accession>
<evidence type="ECO:0000313" key="1">
    <source>
        <dbReference type="EMBL" id="GAA4907067.1"/>
    </source>
</evidence>
<dbReference type="EMBL" id="BAABJI010000001">
    <property type="protein sequence ID" value="GAA4907067.1"/>
    <property type="molecule type" value="Genomic_DNA"/>
</dbReference>
<dbReference type="Proteomes" id="UP001501436">
    <property type="component" value="Unassembled WGS sequence"/>
</dbReference>
<dbReference type="RefSeq" id="WP_345329549.1">
    <property type="nucleotide sequence ID" value="NZ_BAABJI010000001.1"/>
</dbReference>
<organism evidence="1 2">
    <name type="scientific">Mucilaginibacter defluvii</name>
    <dbReference type="NCBI Taxonomy" id="1196019"/>
    <lineage>
        <taxon>Bacteria</taxon>
        <taxon>Pseudomonadati</taxon>
        <taxon>Bacteroidota</taxon>
        <taxon>Sphingobacteriia</taxon>
        <taxon>Sphingobacteriales</taxon>
        <taxon>Sphingobacteriaceae</taxon>
        <taxon>Mucilaginibacter</taxon>
    </lineage>
</organism>
<evidence type="ECO:0000313" key="2">
    <source>
        <dbReference type="Proteomes" id="UP001501436"/>
    </source>
</evidence>
<keyword evidence="2" id="KW-1185">Reference proteome</keyword>
<proteinExistence type="predicted"/>
<gene>
    <name evidence="1" type="ORF">GCM10023313_07290</name>
</gene>
<sequence>MMQQLNKEQIKHSRNPEFMNEVLCNKFENESYDITFSVVSPNVIRGTFKSKLDGEVYESNFGLPSDSNGKKIRSENHSNIKPLTFVGFTKNSFVPYIPPYLEIETNEFIAFLNEGLISVQDNRGMTELNNPIIDDEIKTIDDIPF</sequence>
<name>A0ABP9FP56_9SPHI</name>